<comment type="subcellular location">
    <subcellularLocation>
        <location evidence="1">Cytoplasm</location>
        <location evidence="1">Cytoskeleton</location>
        <location evidence="1">Cilium basal body</location>
    </subcellularLocation>
</comment>
<name>A0A8C4SZA7_ERPCA</name>
<evidence type="ECO:0000313" key="12">
    <source>
        <dbReference type="Ensembl" id="ENSECRP00000023591.1"/>
    </source>
</evidence>
<feature type="coiled-coil region" evidence="10">
    <location>
        <begin position="271"/>
        <end position="298"/>
    </location>
</feature>
<organism evidence="12 13">
    <name type="scientific">Erpetoichthys calabaricus</name>
    <name type="common">Rope fish</name>
    <name type="synonym">Calamoichthys calabaricus</name>
    <dbReference type="NCBI Taxonomy" id="27687"/>
    <lineage>
        <taxon>Eukaryota</taxon>
        <taxon>Metazoa</taxon>
        <taxon>Chordata</taxon>
        <taxon>Craniata</taxon>
        <taxon>Vertebrata</taxon>
        <taxon>Euteleostomi</taxon>
        <taxon>Actinopterygii</taxon>
        <taxon>Polypteriformes</taxon>
        <taxon>Polypteridae</taxon>
        <taxon>Erpetoichthys</taxon>
    </lineage>
</organism>
<evidence type="ECO:0000256" key="7">
    <source>
        <dbReference type="ARBA" id="ARBA00023212"/>
    </source>
</evidence>
<evidence type="ECO:0000256" key="9">
    <source>
        <dbReference type="ARBA" id="ARBA00031573"/>
    </source>
</evidence>
<reference evidence="12" key="1">
    <citation type="submission" date="2021-06" db="EMBL/GenBank/DDBJ databases">
        <authorList>
            <consortium name="Wellcome Sanger Institute Data Sharing"/>
        </authorList>
    </citation>
    <scope>NUCLEOTIDE SEQUENCE [LARGE SCALE GENOMIC DNA]</scope>
</reference>
<evidence type="ECO:0000256" key="1">
    <source>
        <dbReference type="ARBA" id="ARBA00004120"/>
    </source>
</evidence>
<dbReference type="GeneTree" id="ENSGT00940000154427"/>
<evidence type="ECO:0000256" key="10">
    <source>
        <dbReference type="SAM" id="Coils"/>
    </source>
</evidence>
<dbReference type="Proteomes" id="UP000694620">
    <property type="component" value="Chromosome 16"/>
</dbReference>
<evidence type="ECO:0000256" key="8">
    <source>
        <dbReference type="ARBA" id="ARBA00023273"/>
    </source>
</evidence>
<evidence type="ECO:0000259" key="11">
    <source>
        <dbReference type="Pfam" id="PF14988"/>
    </source>
</evidence>
<gene>
    <name evidence="12" type="primary">BBOF1</name>
</gene>
<sequence length="527" mass="62523">YSVHIMKTGTVKKKIKGKKNGKTELQIDKESDIEKARANAALWEARLNVTEQSRSEYREAVRKLARDNEDLTNQHFRLEKDTMDMISFFKKKDTEKEEMIADLHEQIKEEKREAMEENEKLVKYSQHLNELEEKLKKRMQDFQMIQSELKMMNEFRKKKPELERELEDVKNMYVAKKEHRENLARMEHKFFSEKYGRGLAHLHTKQQDVSCFLLHRQLDDTTRSVFKENVRLNEALRYHMKEAEDMKKMTVTLVEENKFLLQDKVTNDLLMQEKIAQVKRQKEEILELQKKVSSLEQALGHIACEFETEKQLTVKQAHVTTEVGRSEMEKLQKLLQMKDKEMNRVKLLAKNILDQRTQVEQFFLQALDHVRQEITASRAQYKQAAQDAYQRKMQMARNGQEEYPRIRTFTKNEQSTNSVYHDLEEADKWNNLQSNKVDISELTWEQKEKVLRLLFAKMNGLKTRLFLLVSLRKSRLKEKPKNKSRCSCVETGVAICHCSVPRACQCRIDAGCMRRTVSYLQAFFLNL</sequence>
<accession>A0A8C4SZA7</accession>
<keyword evidence="7" id="KW-0206">Cytoskeleton</keyword>
<comment type="similarity">
    <text evidence="2">Belongs to the BBOF1 family.</text>
</comment>
<keyword evidence="6" id="KW-0969">Cilium</keyword>
<dbReference type="InterPro" id="IPR032777">
    <property type="entry name" value="DUF4515"/>
</dbReference>
<evidence type="ECO:0000256" key="2">
    <source>
        <dbReference type="ARBA" id="ARBA00007508"/>
    </source>
</evidence>
<keyword evidence="4" id="KW-0963">Cytoplasm</keyword>
<keyword evidence="5 10" id="KW-0175">Coiled coil</keyword>
<evidence type="ECO:0000256" key="5">
    <source>
        <dbReference type="ARBA" id="ARBA00023054"/>
    </source>
</evidence>
<reference evidence="12" key="3">
    <citation type="submission" date="2025-09" db="UniProtKB">
        <authorList>
            <consortium name="Ensembl"/>
        </authorList>
    </citation>
    <scope>IDENTIFICATION</scope>
</reference>
<dbReference type="Ensembl" id="ENSECRT00000024100.1">
    <property type="protein sequence ID" value="ENSECRP00000023591.1"/>
    <property type="gene ID" value="ENSECRG00000015944.1"/>
</dbReference>
<evidence type="ECO:0000313" key="13">
    <source>
        <dbReference type="Proteomes" id="UP000694620"/>
    </source>
</evidence>
<dbReference type="Pfam" id="PF14988">
    <property type="entry name" value="DUF4515"/>
    <property type="match status" value="1"/>
</dbReference>
<dbReference type="AlphaFoldDB" id="A0A8C4SZA7"/>
<evidence type="ECO:0000256" key="6">
    <source>
        <dbReference type="ARBA" id="ARBA00023069"/>
    </source>
</evidence>
<keyword evidence="8" id="KW-0966">Cell projection</keyword>
<keyword evidence="13" id="KW-1185">Reference proteome</keyword>
<protein>
    <recommendedName>
        <fullName evidence="3">Basal body-orientation factor 1</fullName>
    </recommendedName>
    <alternativeName>
        <fullName evidence="9">Coiled-coil domain-containing protein 176</fullName>
    </alternativeName>
</protein>
<reference evidence="12" key="2">
    <citation type="submission" date="2025-08" db="UniProtKB">
        <authorList>
            <consortium name="Ensembl"/>
        </authorList>
    </citation>
    <scope>IDENTIFICATION</scope>
</reference>
<feature type="domain" description="DUF4515" evidence="11">
    <location>
        <begin position="83"/>
        <end position="270"/>
    </location>
</feature>
<dbReference type="PANTHER" id="PTHR14845:SF5">
    <property type="entry name" value="BASAL BODY-ORIENTATION FACTOR 1"/>
    <property type="match status" value="1"/>
</dbReference>
<dbReference type="PANTHER" id="PTHR14845">
    <property type="entry name" value="COILED-COIL DOMAIN-CONTAINING 166"/>
    <property type="match status" value="1"/>
</dbReference>
<evidence type="ECO:0000256" key="4">
    <source>
        <dbReference type="ARBA" id="ARBA00022490"/>
    </source>
</evidence>
<feature type="coiled-coil region" evidence="10">
    <location>
        <begin position="33"/>
        <end position="172"/>
    </location>
</feature>
<evidence type="ECO:0000256" key="3">
    <source>
        <dbReference type="ARBA" id="ARBA00015392"/>
    </source>
</evidence>
<feature type="coiled-coil region" evidence="10">
    <location>
        <begin position="328"/>
        <end position="387"/>
    </location>
</feature>
<proteinExistence type="inferred from homology"/>